<keyword evidence="5" id="KW-1185">Reference proteome</keyword>
<dbReference type="Pfam" id="PF01596">
    <property type="entry name" value="Methyltransf_3"/>
    <property type="match status" value="1"/>
</dbReference>
<dbReference type="InterPro" id="IPR029063">
    <property type="entry name" value="SAM-dependent_MTases_sf"/>
</dbReference>
<keyword evidence="3" id="KW-0949">S-adenosyl-L-methionine</keyword>
<dbReference type="RefSeq" id="WP_146325636.1">
    <property type="nucleotide sequence ID" value="NZ_BAABLR010000059.1"/>
</dbReference>
<evidence type="ECO:0000256" key="1">
    <source>
        <dbReference type="ARBA" id="ARBA00022603"/>
    </source>
</evidence>
<evidence type="ECO:0000256" key="3">
    <source>
        <dbReference type="ARBA" id="ARBA00022691"/>
    </source>
</evidence>
<protein>
    <submittedName>
        <fullName evidence="4">O-methyltransferase</fullName>
    </submittedName>
</protein>
<gene>
    <name evidence="4" type="ORF">FRX94_12265</name>
</gene>
<evidence type="ECO:0000313" key="5">
    <source>
        <dbReference type="Proteomes" id="UP000320791"/>
    </source>
</evidence>
<proteinExistence type="predicted"/>
<dbReference type="OrthoDB" id="4774874at2"/>
<organism evidence="4 5">
    <name type="scientific">Corynebacterium canis</name>
    <dbReference type="NCBI Taxonomy" id="679663"/>
    <lineage>
        <taxon>Bacteria</taxon>
        <taxon>Bacillati</taxon>
        <taxon>Actinomycetota</taxon>
        <taxon>Actinomycetes</taxon>
        <taxon>Mycobacteriales</taxon>
        <taxon>Corynebacteriaceae</taxon>
        <taxon>Corynebacterium</taxon>
    </lineage>
</organism>
<keyword evidence="2 4" id="KW-0808">Transferase</keyword>
<sequence>MTDTALDSLHAYITSTIEVPPALAAARRDAKEFGVTVPDVLTGSLLSTLAAGAATPDNASAIVVTPAAGVVGLHILEGLGPDGHLTCIDPETELQAQARITFRHAGYRPSAVRFLPSRPLEVMNRLAADSYNFIYGEVRPTELKTFFTIAWPLLEEGGVVVLADALLDGTLSDETRRDRDTSAARETDQLLHELSDAVVSRLPLGAGMTIVSKRRKAADSK</sequence>
<keyword evidence="1 4" id="KW-0489">Methyltransferase</keyword>
<evidence type="ECO:0000256" key="2">
    <source>
        <dbReference type="ARBA" id="ARBA00022679"/>
    </source>
</evidence>
<dbReference type="EMBL" id="VOHM01000039">
    <property type="protein sequence ID" value="TWT17772.1"/>
    <property type="molecule type" value="Genomic_DNA"/>
</dbReference>
<comment type="caution">
    <text evidence="4">The sequence shown here is derived from an EMBL/GenBank/DDBJ whole genome shotgun (WGS) entry which is preliminary data.</text>
</comment>
<name>A0A5C5TWR7_9CORY</name>
<dbReference type="SUPFAM" id="SSF53335">
    <property type="entry name" value="S-adenosyl-L-methionine-dependent methyltransferases"/>
    <property type="match status" value="1"/>
</dbReference>
<dbReference type="Gene3D" id="3.40.50.150">
    <property type="entry name" value="Vaccinia Virus protein VP39"/>
    <property type="match status" value="1"/>
</dbReference>
<reference evidence="4 5" key="1">
    <citation type="submission" date="2019-08" db="EMBL/GenBank/DDBJ databases">
        <authorList>
            <person name="Lei W."/>
        </authorList>
    </citation>
    <scope>NUCLEOTIDE SEQUENCE [LARGE SCALE GENOMIC DNA]</scope>
    <source>
        <strain evidence="4 5">CCUG 58627</strain>
    </source>
</reference>
<dbReference type="InterPro" id="IPR002935">
    <property type="entry name" value="SAM_O-MeTrfase"/>
</dbReference>
<dbReference type="Proteomes" id="UP000320791">
    <property type="component" value="Unassembled WGS sequence"/>
</dbReference>
<dbReference type="GO" id="GO:0008171">
    <property type="term" value="F:O-methyltransferase activity"/>
    <property type="evidence" value="ECO:0007669"/>
    <property type="project" value="InterPro"/>
</dbReference>
<evidence type="ECO:0000313" key="4">
    <source>
        <dbReference type="EMBL" id="TWT17772.1"/>
    </source>
</evidence>
<dbReference type="AlphaFoldDB" id="A0A5C5TWR7"/>
<accession>A0A5C5TWR7</accession>
<dbReference type="GO" id="GO:0032259">
    <property type="term" value="P:methylation"/>
    <property type="evidence" value="ECO:0007669"/>
    <property type="project" value="UniProtKB-KW"/>
</dbReference>